<dbReference type="Proteomes" id="UP001597100">
    <property type="component" value="Unassembled WGS sequence"/>
</dbReference>
<feature type="transmembrane region" description="Helical" evidence="6">
    <location>
        <begin position="6"/>
        <end position="25"/>
    </location>
</feature>
<dbReference type="Pfam" id="PF13396">
    <property type="entry name" value="PLDc_N"/>
    <property type="match status" value="1"/>
</dbReference>
<keyword evidence="9" id="KW-1185">Reference proteome</keyword>
<evidence type="ECO:0000256" key="6">
    <source>
        <dbReference type="SAM" id="Phobius"/>
    </source>
</evidence>
<keyword evidence="2" id="KW-1003">Cell membrane</keyword>
<evidence type="ECO:0000259" key="7">
    <source>
        <dbReference type="Pfam" id="PF13396"/>
    </source>
</evidence>
<reference evidence="9" key="1">
    <citation type="journal article" date="2019" name="Int. J. Syst. Evol. Microbiol.">
        <title>The Global Catalogue of Microorganisms (GCM) 10K type strain sequencing project: providing services to taxonomists for standard genome sequencing and annotation.</title>
        <authorList>
            <consortium name="The Broad Institute Genomics Platform"/>
            <consortium name="The Broad Institute Genome Sequencing Center for Infectious Disease"/>
            <person name="Wu L."/>
            <person name="Ma J."/>
        </authorList>
    </citation>
    <scope>NUCLEOTIDE SEQUENCE [LARGE SCALE GENOMIC DNA]</scope>
    <source>
        <strain evidence="9">CCUG 60898</strain>
    </source>
</reference>
<evidence type="ECO:0000313" key="9">
    <source>
        <dbReference type="Proteomes" id="UP001597100"/>
    </source>
</evidence>
<evidence type="ECO:0000256" key="5">
    <source>
        <dbReference type="ARBA" id="ARBA00023136"/>
    </source>
</evidence>
<organism evidence="8 9">
    <name type="scientific">Salinimicrobium gaetbulicola</name>
    <dbReference type="NCBI Taxonomy" id="999702"/>
    <lineage>
        <taxon>Bacteria</taxon>
        <taxon>Pseudomonadati</taxon>
        <taxon>Bacteroidota</taxon>
        <taxon>Flavobacteriia</taxon>
        <taxon>Flavobacteriales</taxon>
        <taxon>Flavobacteriaceae</taxon>
        <taxon>Salinimicrobium</taxon>
    </lineage>
</organism>
<evidence type="ECO:0000313" key="8">
    <source>
        <dbReference type="EMBL" id="MFD0978000.1"/>
    </source>
</evidence>
<proteinExistence type="predicted"/>
<dbReference type="EMBL" id="JBHTJP010000035">
    <property type="protein sequence ID" value="MFD0978000.1"/>
    <property type="molecule type" value="Genomic_DNA"/>
</dbReference>
<keyword evidence="4 6" id="KW-1133">Transmembrane helix</keyword>
<name>A0ABW3IJE1_9FLAO</name>
<feature type="domain" description="Cardiolipin synthase N-terminal" evidence="7">
    <location>
        <begin position="15"/>
        <end position="51"/>
    </location>
</feature>
<evidence type="ECO:0000256" key="2">
    <source>
        <dbReference type="ARBA" id="ARBA00022475"/>
    </source>
</evidence>
<gene>
    <name evidence="8" type="ORF">ACFQ1G_14475</name>
</gene>
<evidence type="ECO:0000256" key="3">
    <source>
        <dbReference type="ARBA" id="ARBA00022692"/>
    </source>
</evidence>
<accession>A0ABW3IJE1</accession>
<protein>
    <submittedName>
        <fullName evidence="8">PLDc N-terminal domain-containing protein</fullName>
    </submittedName>
</protein>
<feature type="transmembrane region" description="Helical" evidence="6">
    <location>
        <begin position="32"/>
        <end position="51"/>
    </location>
</feature>
<comment type="subcellular location">
    <subcellularLocation>
        <location evidence="1">Cell membrane</location>
        <topology evidence="1">Multi-pass membrane protein</topology>
    </subcellularLocation>
</comment>
<keyword evidence="5 6" id="KW-0472">Membrane</keyword>
<evidence type="ECO:0000256" key="1">
    <source>
        <dbReference type="ARBA" id="ARBA00004651"/>
    </source>
</evidence>
<dbReference type="RefSeq" id="WP_380740819.1">
    <property type="nucleotide sequence ID" value="NZ_JBHTJP010000035.1"/>
</dbReference>
<comment type="caution">
    <text evidence="8">The sequence shown here is derived from an EMBL/GenBank/DDBJ whole genome shotgun (WGS) entry which is preliminary data.</text>
</comment>
<dbReference type="InterPro" id="IPR027379">
    <property type="entry name" value="CLS_N"/>
</dbReference>
<sequence>MDFLAWLSFLFLFGFWLILLLDMINSRINNKTFWMIGMLVMPWLTPSFYLFQRKINTRLESSLFNRRGKIG</sequence>
<evidence type="ECO:0000256" key="4">
    <source>
        <dbReference type="ARBA" id="ARBA00022989"/>
    </source>
</evidence>
<keyword evidence="3 6" id="KW-0812">Transmembrane</keyword>